<dbReference type="InterPro" id="IPR011049">
    <property type="entry name" value="Serralysin-like_metalloprot_C"/>
</dbReference>
<dbReference type="PANTHER" id="PTHR38340">
    <property type="entry name" value="S-LAYER PROTEIN"/>
    <property type="match status" value="1"/>
</dbReference>
<evidence type="ECO:0000256" key="3">
    <source>
        <dbReference type="SAM" id="MobiDB-lite"/>
    </source>
</evidence>
<dbReference type="InterPro" id="IPR001343">
    <property type="entry name" value="Hemolysn_Ca-bd"/>
</dbReference>
<dbReference type="InterPro" id="IPR018511">
    <property type="entry name" value="Hemolysin-typ_Ca-bd_CS"/>
</dbReference>
<comment type="subcellular location">
    <subcellularLocation>
        <location evidence="1">Secreted</location>
    </subcellularLocation>
</comment>
<feature type="region of interest" description="Disordered" evidence="3">
    <location>
        <begin position="1598"/>
        <end position="1624"/>
    </location>
</feature>
<name>A0A5C7VUA9_9PROT</name>
<dbReference type="GO" id="GO:0005509">
    <property type="term" value="F:calcium ion binding"/>
    <property type="evidence" value="ECO:0007669"/>
    <property type="project" value="InterPro"/>
</dbReference>
<dbReference type="SUPFAM" id="SSF51120">
    <property type="entry name" value="beta-Roll"/>
    <property type="match status" value="4"/>
</dbReference>
<dbReference type="GO" id="GO:0005576">
    <property type="term" value="C:extracellular region"/>
    <property type="evidence" value="ECO:0007669"/>
    <property type="project" value="UniProtKB-SubCell"/>
</dbReference>
<feature type="region of interest" description="Disordered" evidence="3">
    <location>
        <begin position="473"/>
        <end position="507"/>
    </location>
</feature>
<dbReference type="PRINTS" id="PR00313">
    <property type="entry name" value="CABNDNGRPT"/>
</dbReference>
<evidence type="ECO:0000256" key="1">
    <source>
        <dbReference type="ARBA" id="ARBA00004613"/>
    </source>
</evidence>
<reference evidence="4 5" key="1">
    <citation type="submission" date="2018-09" db="EMBL/GenBank/DDBJ databases">
        <title>Metagenome Assembled Genomes from an Advanced Water Purification Facility.</title>
        <authorList>
            <person name="Stamps B.W."/>
            <person name="Spear J.R."/>
        </authorList>
    </citation>
    <scope>NUCLEOTIDE SEQUENCE [LARGE SCALE GENOMIC DNA]</scope>
    <source>
        <strain evidence="4">Bin_54_1</strain>
    </source>
</reference>
<sequence length="1832" mass="178834">MDGKQLELIQTVVAMFKAAPGARYLSEFTAFINSAPGSVKDLAGVLAQTEIFKQSLYSDTLSNHEFASQFVENTVHSLVNAGNKAWAVSTIEDKLNTGENRGEVIHWAATALASVDTADTHWGAAAAQFNNQVEIAAFYSIDQSGQATSLAVLQQVLANVTSDSASVTSAKALLTAGSSGKVIDGYIKGALVLADLNADGMRNPGESSAITDATGNFSLPGAAGFGHLIASGGTDISTGKPFTGVMTAPLGSTVINPLTTLIDKIARNGVSAAEATIKIQSSLGLNNDIDLLHFDPIQETLRAGASATATGSALAAHIAATQTGLLTSQIAALFNGAGVVADEAAAIDLAYETLAALLADKTSTVDLSASSVIAQVIEDATLSASADHVELLKIGALLADASQTIANLNHAIASAATSSTDRSTALANIAAVQIVANNIETAMESGAAAGSVRDTVTSTTGSALTSAIATAGTTVGDVNGDGSPEPLPLPPPPPATGGGGGGSPSPSTVFSYLATNATAFTGTAAHDVLSISTAATWTPLVMTSVILDGGTGTNTLNVQDGSSIAAAIVINFPNLTFDTTGVTGTHDVTMSAAQNQLFTGTITAPGTGANGEKVTVTGDGAITTLVSVENYVIADDSTNARTITVTSADTSVTANSSSDAITFSLGTLTYTGTITGENTVDDILSLSTGADISGGTITNVEALTLASGAAVTLTASQNQSFTGTVTAAGSGAGGEKITIAGNGAVTALSNIETYELGDDTTNARTVTTGSAALNLIANNASDTVTVNAAALAQNTALTLAAASASALVVNNLVGDIAAANLSGTLTVTTANAADNGISIATGSAAASVNVAAGAASDTVSIDAAALPNNTALTVTSGGGAAGAVNITNLIGNLTVSNPTSGTIGVAVADNTVDDGIAITAGASNLAVTGVADGDTVTVTGFTGSTLTGAIAGTTGKLNITAGTGTSSLTTGAGDDTFTFVAGTGLTSADTVDGGTGTDIVALTSNTAVAATNFNNVKNIETITIANTSTTVAITTQDTLVAAGATLMLSNAANSGILTFIGSAETNGSFNITGGTGVDSITGGAGNDTFTFIAGTGLTTDTANGGTGTDTVTLTGTTAVTAAQFNNVSNIETITLPDMVNTVVTITTVNALVAAGATLTLSNAANAGVLTFNGAGETDGMFNITGGTGNDTITGGSGNDTIAGSAGNDSIIAGLGNDTLTGDSNNDTFTLAAVSGLTSGDTIDGGSGTDTVALTGNTAFTASTDFDHVSNIETITLANTNTVVTITAKDALVAAGATLTLSTSTTGGFTFNGAAETDGAFNITSSGACNDTITGGSDADSITCGTGTDSIAGGGNDDTITFAAGTGLTTADTVDGGSGVDTVALTGTTAVAATNFDNVSNIEVITVANTTTSVSITSKDALVAAGATLTLQATTLTTGVLTFDGSAETDGTFNITGGGAADTIKGGSGNDTIDGGAGSNNITAGLGQDTLICGSGNDIFSFAAFSGLTSADSVDGGSGTDTIALTGNTALTAANDFDAVKNIETITLSNTNTDVSITTKDTLVAASAALTLSNAANSGVLTFIGSAETDGTFTITGGTGNDSITGGAGSDTLSGGTGNDTLIGGAGNDSLTGGAGTDSITGGSGADTITLGSSANDNTRQTVIYSATSDGAASGASSGADTITQFDANANDATDDLIQISGTLKTLLDDDSDGVLDYATSDGTDLGNQAIVGGTDQEATVLSDSEIEIALSAFTTPGLASLVTELGEEIDFSGIATGEEHLFIMNFSTTQTALVLYTAGSGGDDTIVAADLQVLGIVTHNDGTGLAADNLIF</sequence>
<evidence type="ECO:0000313" key="5">
    <source>
        <dbReference type="Proteomes" id="UP000321055"/>
    </source>
</evidence>
<dbReference type="PANTHER" id="PTHR38340:SF1">
    <property type="entry name" value="S-LAYER PROTEIN"/>
    <property type="match status" value="1"/>
</dbReference>
<organism evidence="4 5">
    <name type="scientific">Nitrosomonas oligotropha</name>
    <dbReference type="NCBI Taxonomy" id="42354"/>
    <lineage>
        <taxon>Bacteria</taxon>
        <taxon>Pseudomonadati</taxon>
        <taxon>Pseudomonadota</taxon>
        <taxon>Betaproteobacteria</taxon>
        <taxon>Nitrosomonadales</taxon>
        <taxon>Nitrosomonadaceae</taxon>
        <taxon>Nitrosomonas</taxon>
    </lineage>
</organism>
<proteinExistence type="predicted"/>
<dbReference type="PROSITE" id="PS00330">
    <property type="entry name" value="HEMOLYSIN_CALCIUM"/>
    <property type="match status" value="4"/>
</dbReference>
<gene>
    <name evidence="4" type="ORF">E6Q60_07965</name>
</gene>
<evidence type="ECO:0000313" key="4">
    <source>
        <dbReference type="EMBL" id="TXI28175.1"/>
    </source>
</evidence>
<comment type="caution">
    <text evidence="4">The sequence shown here is derived from an EMBL/GenBank/DDBJ whole genome shotgun (WGS) entry which is preliminary data.</text>
</comment>
<dbReference type="EMBL" id="SSFX01000057">
    <property type="protein sequence ID" value="TXI28175.1"/>
    <property type="molecule type" value="Genomic_DNA"/>
</dbReference>
<dbReference type="Proteomes" id="UP000321055">
    <property type="component" value="Unassembled WGS sequence"/>
</dbReference>
<accession>A0A5C7VUA9</accession>
<dbReference type="InterPro" id="IPR050557">
    <property type="entry name" value="RTX_toxin/Mannuronan_C5-epim"/>
</dbReference>
<keyword evidence="2" id="KW-0964">Secreted</keyword>
<dbReference type="Pfam" id="PF00353">
    <property type="entry name" value="HemolysinCabind"/>
    <property type="match status" value="7"/>
</dbReference>
<dbReference type="Gene3D" id="2.150.10.10">
    <property type="entry name" value="Serralysin-like metalloprotease, C-terminal"/>
    <property type="match status" value="3"/>
</dbReference>
<feature type="compositionally biased region" description="Pro residues" evidence="3">
    <location>
        <begin position="485"/>
        <end position="495"/>
    </location>
</feature>
<protein>
    <submittedName>
        <fullName evidence="4">Calcium-binding protein</fullName>
    </submittedName>
</protein>
<evidence type="ECO:0000256" key="2">
    <source>
        <dbReference type="ARBA" id="ARBA00022525"/>
    </source>
</evidence>